<keyword evidence="9 12" id="KW-0067">ATP-binding</keyword>
<comment type="catalytic activity">
    <reaction evidence="11">
        <text>gamma-L-glutamyl-L-cysteine + glycine + ATP = glutathione + ADP + phosphate + H(+)</text>
        <dbReference type="Rhea" id="RHEA:13557"/>
        <dbReference type="ChEBI" id="CHEBI:15378"/>
        <dbReference type="ChEBI" id="CHEBI:30616"/>
        <dbReference type="ChEBI" id="CHEBI:43474"/>
        <dbReference type="ChEBI" id="CHEBI:57305"/>
        <dbReference type="ChEBI" id="CHEBI:57925"/>
        <dbReference type="ChEBI" id="CHEBI:58173"/>
        <dbReference type="ChEBI" id="CHEBI:456216"/>
        <dbReference type="EC" id="6.3.2.3"/>
    </reaction>
    <physiologicalReaction direction="left-to-right" evidence="11">
        <dbReference type="Rhea" id="RHEA:13558"/>
    </physiologicalReaction>
</comment>
<evidence type="ECO:0000313" key="17">
    <source>
        <dbReference type="Proteomes" id="UP000186922"/>
    </source>
</evidence>
<dbReference type="InterPro" id="IPR016185">
    <property type="entry name" value="PreATP-grasp_dom_sf"/>
</dbReference>
<evidence type="ECO:0000256" key="5">
    <source>
        <dbReference type="ARBA" id="ARBA00022598"/>
    </source>
</evidence>
<comment type="pathway">
    <text evidence="1 12">Sulfur metabolism; glutathione biosynthesis; glutathione from L-cysteine and L-glutamate: step 2/2.</text>
</comment>
<evidence type="ECO:0000256" key="11">
    <source>
        <dbReference type="ARBA" id="ARBA00048871"/>
    </source>
</evidence>
<dbReference type="InterPro" id="IPR014709">
    <property type="entry name" value="Glutathione_synthase_C_euk"/>
</dbReference>
<evidence type="ECO:0000256" key="2">
    <source>
        <dbReference type="ARBA" id="ARBA00010385"/>
    </source>
</evidence>
<dbReference type="PIRSF" id="PIRSF001558">
    <property type="entry name" value="GSHase"/>
    <property type="match status" value="1"/>
</dbReference>
<dbReference type="GO" id="GO:0043295">
    <property type="term" value="F:glutathione binding"/>
    <property type="evidence" value="ECO:0007669"/>
    <property type="project" value="UniProtKB-UniRule"/>
</dbReference>
<keyword evidence="17" id="KW-1185">Reference proteome</keyword>
<dbReference type="SUPFAM" id="SSF52440">
    <property type="entry name" value="PreATP-grasp domain"/>
    <property type="match status" value="1"/>
</dbReference>
<dbReference type="EMBL" id="BDGG01000001">
    <property type="protein sequence ID" value="GAU88053.1"/>
    <property type="molecule type" value="Genomic_DNA"/>
</dbReference>
<comment type="caution">
    <text evidence="16">The sequence shown here is derived from an EMBL/GenBank/DDBJ whole genome shotgun (WGS) entry which is preliminary data.</text>
</comment>
<proteinExistence type="inferred from homology"/>
<evidence type="ECO:0000256" key="7">
    <source>
        <dbReference type="ARBA" id="ARBA00022723"/>
    </source>
</evidence>
<dbReference type="Gene3D" id="3.30.1490.50">
    <property type="match status" value="1"/>
</dbReference>
<feature type="domain" description="Glutathione synthase substrate-binding" evidence="15">
    <location>
        <begin position="226"/>
        <end position="322"/>
    </location>
</feature>
<dbReference type="InterPro" id="IPR037013">
    <property type="entry name" value="GSH-S_sub-bd_sf"/>
</dbReference>
<evidence type="ECO:0000256" key="10">
    <source>
        <dbReference type="ARBA" id="ARBA00022842"/>
    </source>
</evidence>
<evidence type="ECO:0000256" key="6">
    <source>
        <dbReference type="ARBA" id="ARBA00022684"/>
    </source>
</evidence>
<evidence type="ECO:0000256" key="1">
    <source>
        <dbReference type="ARBA" id="ARBA00004965"/>
    </source>
</evidence>
<dbReference type="NCBIfam" id="TIGR01986">
    <property type="entry name" value="glut_syn_euk"/>
    <property type="match status" value="1"/>
</dbReference>
<dbReference type="Gene3D" id="3.30.470.20">
    <property type="entry name" value="ATP-grasp fold, B domain"/>
    <property type="match status" value="1"/>
</dbReference>
<keyword evidence="8 12" id="KW-0547">Nucleotide-binding</keyword>
<dbReference type="InterPro" id="IPR014049">
    <property type="entry name" value="Glutathione_synthase_N_euk"/>
</dbReference>
<dbReference type="UniPathway" id="UPA00142">
    <property type="reaction ID" value="UER00210"/>
</dbReference>
<dbReference type="AlphaFoldDB" id="A0A1D1UNW6"/>
<dbReference type="GO" id="GO:0005829">
    <property type="term" value="C:cytosol"/>
    <property type="evidence" value="ECO:0007669"/>
    <property type="project" value="TreeGrafter"/>
</dbReference>
<dbReference type="PANTHER" id="PTHR11130:SF0">
    <property type="entry name" value="GLUTATHIONE SYNTHETASE"/>
    <property type="match status" value="1"/>
</dbReference>
<name>A0A1D1UNW6_RAMVA</name>
<feature type="binding site" evidence="13">
    <location>
        <position position="242"/>
    </location>
    <ligand>
        <name>substrate</name>
    </ligand>
</feature>
<evidence type="ECO:0000256" key="8">
    <source>
        <dbReference type="ARBA" id="ARBA00022741"/>
    </source>
</evidence>
<dbReference type="EC" id="6.3.2.3" evidence="3 12"/>
<dbReference type="STRING" id="947166.A0A1D1UNW6"/>
<feature type="binding site" evidence="13">
    <location>
        <position position="469"/>
    </location>
    <ligand>
        <name>substrate</name>
    </ligand>
</feature>
<feature type="binding site" evidence="13">
    <location>
        <position position="325"/>
    </location>
    <ligand>
        <name>ATP</name>
        <dbReference type="ChEBI" id="CHEBI:30616"/>
    </ligand>
</feature>
<accession>A0A1D1UNW6</accession>
<comment type="cofactor">
    <cofactor evidence="12 14">
        <name>Mg(2+)</name>
        <dbReference type="ChEBI" id="CHEBI:18420"/>
    </cofactor>
    <text evidence="12 14">Binds 1 Mg(2+) ion per subunit.</text>
</comment>
<feature type="binding site" evidence="13">
    <location>
        <begin position="382"/>
        <end position="391"/>
    </location>
    <ligand>
        <name>ATP</name>
        <dbReference type="ChEBI" id="CHEBI:30616"/>
    </ligand>
</feature>
<keyword evidence="6 12" id="KW-0317">Glutathione biosynthesis</keyword>
<keyword evidence="10 12" id="KW-0460">Magnesium</keyword>
<dbReference type="SUPFAM" id="SSF56059">
    <property type="entry name" value="Glutathione synthetase ATP-binding domain-like"/>
    <property type="match status" value="1"/>
</dbReference>
<dbReference type="GO" id="GO:0004363">
    <property type="term" value="F:glutathione synthase activity"/>
    <property type="evidence" value="ECO:0007669"/>
    <property type="project" value="UniProtKB-UniRule"/>
</dbReference>
<evidence type="ECO:0000256" key="12">
    <source>
        <dbReference type="PIRNR" id="PIRNR001558"/>
    </source>
</evidence>
<evidence type="ECO:0000313" key="16">
    <source>
        <dbReference type="EMBL" id="GAU88053.1"/>
    </source>
</evidence>
<keyword evidence="7 12" id="KW-0479">Metal-binding</keyword>
<evidence type="ECO:0000256" key="9">
    <source>
        <dbReference type="ARBA" id="ARBA00022840"/>
    </source>
</evidence>
<dbReference type="Pfam" id="PF03199">
    <property type="entry name" value="GSH_synthase"/>
    <property type="match status" value="1"/>
</dbReference>
<gene>
    <name evidence="16" type="primary">RvY_00821-1</name>
    <name evidence="16" type="synonym">RvY_00821.1</name>
    <name evidence="16" type="ORF">RvY_00821</name>
</gene>
<dbReference type="Pfam" id="PF03917">
    <property type="entry name" value="GSH_synth_ATP"/>
    <property type="match status" value="1"/>
</dbReference>
<dbReference type="GO" id="GO:0005524">
    <property type="term" value="F:ATP binding"/>
    <property type="evidence" value="ECO:0007669"/>
    <property type="project" value="UniProtKB-UniRule"/>
</dbReference>
<dbReference type="Gene3D" id="3.30.1490.80">
    <property type="match status" value="1"/>
</dbReference>
<evidence type="ECO:0000256" key="4">
    <source>
        <dbReference type="ARBA" id="ARBA00020821"/>
    </source>
</evidence>
<dbReference type="InterPro" id="IPR005615">
    <property type="entry name" value="Glutathione_synthase"/>
</dbReference>
<dbReference type="InterPro" id="IPR014042">
    <property type="entry name" value="Glutathione_synthase_a-hlx"/>
</dbReference>
<feature type="binding site" evidence="13">
    <location>
        <begin position="416"/>
        <end position="419"/>
    </location>
    <ligand>
        <name>ATP</name>
        <dbReference type="ChEBI" id="CHEBI:30616"/>
    </ligand>
</feature>
<feature type="binding site" evidence="13">
    <location>
        <position position="477"/>
    </location>
    <ligand>
        <name>ATP</name>
        <dbReference type="ChEBI" id="CHEBI:30616"/>
    </ligand>
</feature>
<evidence type="ECO:0000256" key="14">
    <source>
        <dbReference type="PIRSR" id="PIRSR001558-2"/>
    </source>
</evidence>
<dbReference type="OrthoDB" id="2020073at2759"/>
<dbReference type="GO" id="GO:0000287">
    <property type="term" value="F:magnesium ion binding"/>
    <property type="evidence" value="ECO:0007669"/>
    <property type="project" value="UniProtKB-UniRule"/>
</dbReference>
<feature type="binding site" evidence="13">
    <location>
        <position position="471"/>
    </location>
    <ligand>
        <name>ATP</name>
        <dbReference type="ChEBI" id="CHEBI:30616"/>
    </ligand>
</feature>
<reference evidence="16 17" key="1">
    <citation type="journal article" date="2016" name="Nat. Commun.">
        <title>Extremotolerant tardigrade genome and improved radiotolerance of human cultured cells by tardigrade-unique protein.</title>
        <authorList>
            <person name="Hashimoto T."/>
            <person name="Horikawa D.D."/>
            <person name="Saito Y."/>
            <person name="Kuwahara H."/>
            <person name="Kozuka-Hata H."/>
            <person name="Shin-I T."/>
            <person name="Minakuchi Y."/>
            <person name="Ohishi K."/>
            <person name="Motoyama A."/>
            <person name="Aizu T."/>
            <person name="Enomoto A."/>
            <person name="Kondo K."/>
            <person name="Tanaka S."/>
            <person name="Hara Y."/>
            <person name="Koshikawa S."/>
            <person name="Sagara H."/>
            <person name="Miura T."/>
            <person name="Yokobori S."/>
            <person name="Miyagawa K."/>
            <person name="Suzuki Y."/>
            <person name="Kubo T."/>
            <person name="Oyama M."/>
            <person name="Kohara Y."/>
            <person name="Fujiyama A."/>
            <person name="Arakawa K."/>
            <person name="Katayama T."/>
            <person name="Toyoda A."/>
            <person name="Kunieda T."/>
        </authorList>
    </citation>
    <scope>NUCLEOTIDE SEQUENCE [LARGE SCALE GENOMIC DNA]</scope>
    <source>
        <strain evidence="16 17">YOKOZUNA-1</strain>
    </source>
</reference>
<comment type="similarity">
    <text evidence="2 12">Belongs to the eukaryotic GSH synthase family.</text>
</comment>
<dbReference type="Proteomes" id="UP000186922">
    <property type="component" value="Unassembled WGS sequence"/>
</dbReference>
<evidence type="ECO:0000259" key="15">
    <source>
        <dbReference type="Pfam" id="PF03199"/>
    </source>
</evidence>
<protein>
    <recommendedName>
        <fullName evidence="4 12">Glutathione synthetase</fullName>
        <shortName evidence="12">GSH-S</shortName>
        <ecNumber evidence="3 12">6.3.2.3</ecNumber>
    </recommendedName>
</protein>
<dbReference type="PANTHER" id="PTHR11130">
    <property type="entry name" value="GLUTATHIONE SYNTHETASE"/>
    <property type="match status" value="1"/>
</dbReference>
<organism evidence="16 17">
    <name type="scientific">Ramazzottius varieornatus</name>
    <name type="common">Water bear</name>
    <name type="synonym">Tardigrade</name>
    <dbReference type="NCBI Taxonomy" id="947166"/>
    <lineage>
        <taxon>Eukaryota</taxon>
        <taxon>Metazoa</taxon>
        <taxon>Ecdysozoa</taxon>
        <taxon>Tardigrada</taxon>
        <taxon>Eutardigrada</taxon>
        <taxon>Parachela</taxon>
        <taxon>Hypsibioidea</taxon>
        <taxon>Ramazzottiidae</taxon>
        <taxon>Ramazzottius</taxon>
    </lineage>
</organism>
<evidence type="ECO:0000256" key="13">
    <source>
        <dbReference type="PIRSR" id="PIRSR001558-1"/>
    </source>
</evidence>
<dbReference type="InterPro" id="IPR004887">
    <property type="entry name" value="GSH_synth_subst-bd"/>
</dbReference>
<dbReference type="Gene3D" id="1.10.1080.10">
    <property type="entry name" value="Glutathione Synthetase, Chain A, domain 3"/>
    <property type="match status" value="1"/>
</dbReference>
<evidence type="ECO:0000256" key="3">
    <source>
        <dbReference type="ARBA" id="ARBA00012214"/>
    </source>
</evidence>
<feature type="binding site" evidence="14">
    <location>
        <position position="386"/>
    </location>
    <ligand>
        <name>Mg(2+)</name>
        <dbReference type="ChEBI" id="CHEBI:18420"/>
    </ligand>
</feature>
<feature type="binding site" evidence="13">
    <location>
        <position position="443"/>
    </location>
    <ligand>
        <name>ATP</name>
        <dbReference type="ChEBI" id="CHEBI:30616"/>
    </ligand>
</feature>
<dbReference type="Gene3D" id="3.40.50.1760">
    <property type="entry name" value="Glutathione synthase, substrate-binding domain superfamily, eukaryotic"/>
    <property type="match status" value="1"/>
</dbReference>
<sequence length="493" mass="55398">MGLPLMDSQPEVTKCGFSLNEHEKLSETASVLKDAAACSGIFLRGLPPNQDVLLTPPMTLFPVLLPEQPLQRILDLQTHINLLQHRIAHDKSFLVSTLQGAASVDPFTRNLLHIYQQVDVDDQLELGLIRSDYMLHQIDGKQRPFDITKSAEYSYKQVEVNMQCVGLAGLSAMVNGVHNQVLKFLDGKKVDRPHAIESLELYGGGLRLAYEAYLKEYSTQTGRPPVLLIVVHDGFEFNINDQRLIEFESKLPAIRRSFRQIGQNIRLDSRNRKLIVEEREVAVVYYRTGYAPSQYSEEDWDTRLMMEQSKAVKCPTVAHQLSGTKKMQQELARPGVLQQFIQDANVRRSLTETFVGQWDISKKEAEDVIQHALDNPDRYVLKPNREGGGNNHFRQELITKIKEVRGTPEAQNYILMELIRPPTQENYLVQPNREPEAAITVSEVGVFGAIVAKGAKILYNASGRDVLIRCKASNILEGGFASGNSCISSSCVV</sequence>
<keyword evidence="5 12" id="KW-0436">Ligase</keyword>